<evidence type="ECO:0000313" key="11">
    <source>
        <dbReference type="Proteomes" id="UP000070558"/>
    </source>
</evidence>
<evidence type="ECO:0000313" key="10">
    <source>
        <dbReference type="EMBL" id="KXA19489.1"/>
    </source>
</evidence>
<evidence type="ECO:0000256" key="7">
    <source>
        <dbReference type="ARBA" id="ARBA00023136"/>
    </source>
</evidence>
<evidence type="ECO:0000256" key="4">
    <source>
        <dbReference type="ARBA" id="ARBA00022475"/>
    </source>
</evidence>
<organism evidence="10 11">
    <name type="scientific">Gardnerella vaginalis</name>
    <dbReference type="NCBI Taxonomy" id="2702"/>
    <lineage>
        <taxon>Bacteria</taxon>
        <taxon>Bacillati</taxon>
        <taxon>Actinomycetota</taxon>
        <taxon>Actinomycetes</taxon>
        <taxon>Bifidobacteriales</taxon>
        <taxon>Bifidobacteriaceae</taxon>
        <taxon>Gardnerella</taxon>
    </lineage>
</organism>
<dbReference type="CDD" id="cd06261">
    <property type="entry name" value="TM_PBP2"/>
    <property type="match status" value="1"/>
</dbReference>
<dbReference type="RefSeq" id="WP_060786402.1">
    <property type="nucleotide sequence ID" value="NZ_JBLLPD010000004.1"/>
</dbReference>
<feature type="transmembrane region" description="Helical" evidence="8">
    <location>
        <begin position="195"/>
        <end position="217"/>
    </location>
</feature>
<dbReference type="NCBIfam" id="NF008049">
    <property type="entry name" value="PRK10782.1"/>
    <property type="match status" value="1"/>
</dbReference>
<dbReference type="EMBL" id="LRQA01000003">
    <property type="protein sequence ID" value="KXA19489.1"/>
    <property type="molecule type" value="Genomic_DNA"/>
</dbReference>
<proteinExistence type="inferred from homology"/>
<feature type="transmembrane region" description="Helical" evidence="8">
    <location>
        <begin position="89"/>
        <end position="112"/>
    </location>
</feature>
<dbReference type="PROSITE" id="PS50928">
    <property type="entry name" value="ABC_TM1"/>
    <property type="match status" value="1"/>
</dbReference>
<evidence type="ECO:0000256" key="6">
    <source>
        <dbReference type="ARBA" id="ARBA00022989"/>
    </source>
</evidence>
<dbReference type="Proteomes" id="UP000070558">
    <property type="component" value="Unassembled WGS sequence"/>
</dbReference>
<dbReference type="Gene3D" id="1.10.3720.10">
    <property type="entry name" value="MetI-like"/>
    <property type="match status" value="1"/>
</dbReference>
<dbReference type="PATRIC" id="fig|2702.99.peg.33"/>
<dbReference type="InterPro" id="IPR035906">
    <property type="entry name" value="MetI-like_sf"/>
</dbReference>
<dbReference type="GO" id="GO:0005886">
    <property type="term" value="C:plasma membrane"/>
    <property type="evidence" value="ECO:0007669"/>
    <property type="project" value="UniProtKB-SubCell"/>
</dbReference>
<evidence type="ECO:0000256" key="2">
    <source>
        <dbReference type="ARBA" id="ARBA00007069"/>
    </source>
</evidence>
<comment type="subcellular location">
    <subcellularLocation>
        <location evidence="1 8">Cell membrane</location>
        <topology evidence="1 8">Multi-pass membrane protein</topology>
    </subcellularLocation>
</comment>
<sequence>MLENISQFIDEYGELLIEGTKDTIVMTSISTLFAYVIGLPLGVLLITSAKQGICHNALINTVLSSIVNVVRSIPFIILLVAIIPLTRLIVGTSLGVPGAIVPLVITAAPFVARIVEQSLAEVDGSLIEAAQSFGASNTQIVFKVLLFESLPSLIRGAALTFITLFGFSAMAGAVGAGGLGDIAIRYGYQRYQYDVMSAAVILCIILVQLVQSIGDLISNKINHHER</sequence>
<keyword evidence="6 8" id="KW-1133">Transmembrane helix</keyword>
<name>A0A133NT79_GARVA</name>
<gene>
    <name evidence="10" type="ORF">HMPREF3216_00033</name>
</gene>
<dbReference type="SUPFAM" id="SSF161098">
    <property type="entry name" value="MetI-like"/>
    <property type="match status" value="1"/>
</dbReference>
<dbReference type="FunFam" id="1.10.3720.10:FF:000002">
    <property type="entry name" value="D-methionine ABC transporter permease MetI"/>
    <property type="match status" value="1"/>
</dbReference>
<evidence type="ECO:0000256" key="5">
    <source>
        <dbReference type="ARBA" id="ARBA00022692"/>
    </source>
</evidence>
<dbReference type="InterPro" id="IPR000515">
    <property type="entry name" value="MetI-like"/>
</dbReference>
<keyword evidence="4" id="KW-1003">Cell membrane</keyword>
<evidence type="ECO:0000256" key="1">
    <source>
        <dbReference type="ARBA" id="ARBA00004651"/>
    </source>
</evidence>
<protein>
    <submittedName>
        <fullName evidence="10">D-methionine transport system permease protein MetI</fullName>
    </submittedName>
</protein>
<reference evidence="10 11" key="1">
    <citation type="submission" date="2016-01" db="EMBL/GenBank/DDBJ databases">
        <authorList>
            <person name="Oliw E.H."/>
        </authorList>
    </citation>
    <scope>NUCLEOTIDE SEQUENCE [LARGE SCALE GENOMIC DNA]</scope>
    <source>
        <strain evidence="10 11">GED7760B</strain>
    </source>
</reference>
<comment type="similarity">
    <text evidence="2">Belongs to the binding-protein-dependent transport system permease family. CysTW subfamily.</text>
</comment>
<accession>A0A133NT79</accession>
<dbReference type="InterPro" id="IPR051322">
    <property type="entry name" value="AA_ABC_Transporter_Permease"/>
</dbReference>
<dbReference type="PANTHER" id="PTHR30450:SF1">
    <property type="entry name" value="D-METHIONINE TRANSPORT SYSTEM PERMEASE PROTEIN METI-RELATED"/>
    <property type="match status" value="1"/>
</dbReference>
<feature type="transmembrane region" description="Helical" evidence="8">
    <location>
        <begin position="153"/>
        <end position="175"/>
    </location>
</feature>
<evidence type="ECO:0000256" key="8">
    <source>
        <dbReference type="RuleBase" id="RU363032"/>
    </source>
</evidence>
<feature type="transmembrane region" description="Helical" evidence="8">
    <location>
        <begin position="58"/>
        <end position="83"/>
    </location>
</feature>
<keyword evidence="7 8" id="KW-0472">Membrane</keyword>
<comment type="caution">
    <text evidence="10">The sequence shown here is derived from an EMBL/GenBank/DDBJ whole genome shotgun (WGS) entry which is preliminary data.</text>
</comment>
<dbReference type="GO" id="GO:0048473">
    <property type="term" value="P:D-methionine transmembrane transport"/>
    <property type="evidence" value="ECO:0007669"/>
    <property type="project" value="TreeGrafter"/>
</dbReference>
<evidence type="ECO:0000259" key="9">
    <source>
        <dbReference type="PROSITE" id="PS50928"/>
    </source>
</evidence>
<dbReference type="OrthoDB" id="9793490at2"/>
<keyword evidence="5 8" id="KW-0812">Transmembrane</keyword>
<dbReference type="Pfam" id="PF00528">
    <property type="entry name" value="BPD_transp_1"/>
    <property type="match status" value="1"/>
</dbReference>
<keyword evidence="3 8" id="KW-0813">Transport</keyword>
<dbReference type="AlphaFoldDB" id="A0A133NT79"/>
<dbReference type="PANTHER" id="PTHR30450">
    <property type="entry name" value="ABC TRANSPORTER PERMEASE"/>
    <property type="match status" value="1"/>
</dbReference>
<evidence type="ECO:0000256" key="3">
    <source>
        <dbReference type="ARBA" id="ARBA00022448"/>
    </source>
</evidence>
<feature type="transmembrane region" description="Helical" evidence="8">
    <location>
        <begin position="24"/>
        <end position="46"/>
    </location>
</feature>
<feature type="domain" description="ABC transmembrane type-1" evidence="9">
    <location>
        <begin position="20"/>
        <end position="214"/>
    </location>
</feature>